<evidence type="ECO:0000313" key="8">
    <source>
        <dbReference type="Proteomes" id="UP000502248"/>
    </source>
</evidence>
<dbReference type="Pfam" id="PF02682">
    <property type="entry name" value="CT_C_D"/>
    <property type="match status" value="1"/>
</dbReference>
<dbReference type="InterPro" id="IPR010016">
    <property type="entry name" value="PxpB"/>
</dbReference>
<keyword evidence="2 7" id="KW-0378">Hydrolase</keyword>
<keyword evidence="4" id="KW-0175">Coiled coil</keyword>
<dbReference type="RefSeq" id="WP_169283786.1">
    <property type="nucleotide sequence ID" value="NZ_CP051680.1"/>
</dbReference>
<dbReference type="InterPro" id="IPR003778">
    <property type="entry name" value="CT_A_B"/>
</dbReference>
<dbReference type="InterPro" id="IPR003833">
    <property type="entry name" value="CT_C_D"/>
</dbReference>
<keyword evidence="8" id="KW-1185">Reference proteome</keyword>
<evidence type="ECO:0000259" key="6">
    <source>
        <dbReference type="SMART" id="SM00797"/>
    </source>
</evidence>
<evidence type="ECO:0000256" key="2">
    <source>
        <dbReference type="ARBA" id="ARBA00022801"/>
    </source>
</evidence>
<gene>
    <name evidence="7" type="primary">pxpB</name>
    <name evidence="7" type="ORF">HH215_33095</name>
</gene>
<dbReference type="EC" id="3.5.2.9" evidence="7"/>
<feature type="domain" description="Carboxyltransferase" evidence="6">
    <location>
        <begin position="269"/>
        <end position="577"/>
    </location>
</feature>
<feature type="coiled-coil region" evidence="4">
    <location>
        <begin position="557"/>
        <end position="584"/>
    </location>
</feature>
<sequence length="595" mass="63810">MTDCAISIRPLGDRAFSLYWEGTVEIGNPASKARAIDLMNFPWLMETVAAYRSITFYMRGSDYSLRSAAERLIGVLDTLAEQTLPTPRQVVIPVVYGGEYGPDLSECARRSGVSEAQFAKLHSEASYTVAMMGFAPGFPYLSGLPGTLAQPRHDTPRLKVSAGAVGIAGNQTGVYPVTSPGGWQIIGRTDVPLYRPNAEEPFLLAQGDRVKFVSVDKFSEVKSDSKMRTVQGKGESRSLTPSTPLTALKVLKSGLLTTIQDLGRQGWQRYGVSVGGAMDRLSMRRANLLVGNEEGAAVLELTMVGGSYSIERDILVSICGGNLVPTANGASIPMNKPVFLSRGTTLSFGTAVAGCRAYLAIAGGIYAPRLLGSRSMDVRAGMGGGFGRSLTAGDSIGVDPYSSRTAKLVSKLRNKAREGVSGWSTVDWQAKVGEGGDFPRATYDRIPTGRILLRVLPGAEWDSFTVESRNRLVSGQYRIETNSDRMGIRLSGGALTRTNYEELESHGVVAGTIQVPPDGQPIILGSGCQPTGGYPKIAHVLSADMPRLAQAVPGDRMIFELSDIDQAEQAIRQQERELAILTAGIKTYGQRILEG</sequence>
<dbReference type="AlphaFoldDB" id="A0A7Z2VQE1"/>
<keyword evidence="1" id="KW-0547">Nucleotide-binding</keyword>
<feature type="domain" description="Carboxyltransferase" evidence="5">
    <location>
        <begin position="6"/>
        <end position="204"/>
    </location>
</feature>
<dbReference type="NCBIfam" id="TIGR00370">
    <property type="entry name" value="5-oxoprolinase subunit PxpB"/>
    <property type="match status" value="1"/>
</dbReference>
<evidence type="ECO:0000259" key="5">
    <source>
        <dbReference type="SMART" id="SM00796"/>
    </source>
</evidence>
<dbReference type="Proteomes" id="UP000502248">
    <property type="component" value="Chromosome"/>
</dbReference>
<dbReference type="NCBIfam" id="TIGR00724">
    <property type="entry name" value="urea_amlyse_rel"/>
    <property type="match status" value="1"/>
</dbReference>
<dbReference type="GO" id="GO:0005524">
    <property type="term" value="F:ATP binding"/>
    <property type="evidence" value="ECO:0007669"/>
    <property type="project" value="UniProtKB-KW"/>
</dbReference>
<dbReference type="PANTHER" id="PTHR43309:SF5">
    <property type="entry name" value="5-OXOPROLINASE SUBUNIT C"/>
    <property type="match status" value="1"/>
</dbReference>
<organism evidence="7 8">
    <name type="scientific">Cohnella herbarum</name>
    <dbReference type="NCBI Taxonomy" id="2728023"/>
    <lineage>
        <taxon>Bacteria</taxon>
        <taxon>Bacillati</taxon>
        <taxon>Bacillota</taxon>
        <taxon>Bacilli</taxon>
        <taxon>Bacillales</taxon>
        <taxon>Paenibacillaceae</taxon>
        <taxon>Cohnella</taxon>
    </lineage>
</organism>
<dbReference type="Pfam" id="PF02626">
    <property type="entry name" value="CT_A_B"/>
    <property type="match status" value="1"/>
</dbReference>
<dbReference type="GO" id="GO:0017168">
    <property type="term" value="F:5-oxoprolinase (ATP-hydrolyzing) activity"/>
    <property type="evidence" value="ECO:0007669"/>
    <property type="project" value="UniProtKB-EC"/>
</dbReference>
<evidence type="ECO:0000256" key="3">
    <source>
        <dbReference type="ARBA" id="ARBA00022840"/>
    </source>
</evidence>
<dbReference type="SMART" id="SM00797">
    <property type="entry name" value="AHS2"/>
    <property type="match status" value="1"/>
</dbReference>
<evidence type="ECO:0000256" key="4">
    <source>
        <dbReference type="SAM" id="Coils"/>
    </source>
</evidence>
<accession>A0A7Z2VQE1</accession>
<dbReference type="EMBL" id="CP051680">
    <property type="protein sequence ID" value="QJD87543.1"/>
    <property type="molecule type" value="Genomic_DNA"/>
</dbReference>
<reference evidence="7 8" key="1">
    <citation type="submission" date="2020-04" db="EMBL/GenBank/DDBJ databases">
        <title>Genome sequencing of novel species.</title>
        <authorList>
            <person name="Heo J."/>
            <person name="Kim S.-J."/>
            <person name="Kim J.-S."/>
            <person name="Hong S.-B."/>
            <person name="Kwon S.-W."/>
        </authorList>
    </citation>
    <scope>NUCLEOTIDE SEQUENCE [LARGE SCALE GENOMIC DNA]</scope>
    <source>
        <strain evidence="7 8">MFER-1</strain>
    </source>
</reference>
<dbReference type="PANTHER" id="PTHR43309">
    <property type="entry name" value="5-OXOPROLINASE SUBUNIT C"/>
    <property type="match status" value="1"/>
</dbReference>
<dbReference type="SUPFAM" id="SSF160467">
    <property type="entry name" value="PH0987 N-terminal domain-like"/>
    <property type="match status" value="1"/>
</dbReference>
<dbReference type="Gene3D" id="2.40.100.10">
    <property type="entry name" value="Cyclophilin-like"/>
    <property type="match status" value="2"/>
</dbReference>
<name>A0A7Z2VQE1_9BACL</name>
<dbReference type="SUPFAM" id="SSF50891">
    <property type="entry name" value="Cyclophilin-like"/>
    <property type="match status" value="2"/>
</dbReference>
<dbReference type="SMART" id="SM00796">
    <property type="entry name" value="AHS1"/>
    <property type="match status" value="1"/>
</dbReference>
<dbReference type="InterPro" id="IPR052708">
    <property type="entry name" value="PxpC"/>
</dbReference>
<dbReference type="InterPro" id="IPR029000">
    <property type="entry name" value="Cyclophilin-like_dom_sf"/>
</dbReference>
<evidence type="ECO:0000256" key="1">
    <source>
        <dbReference type="ARBA" id="ARBA00022741"/>
    </source>
</evidence>
<protein>
    <submittedName>
        <fullName evidence="7">5-oxoprolinase subunit PxpB</fullName>
        <ecNumber evidence="7">3.5.2.9</ecNumber>
    </submittedName>
</protein>
<evidence type="ECO:0000313" key="7">
    <source>
        <dbReference type="EMBL" id="QJD87543.1"/>
    </source>
</evidence>
<dbReference type="KEGG" id="cheb:HH215_33095"/>
<keyword evidence="3" id="KW-0067">ATP-binding</keyword>
<proteinExistence type="predicted"/>